<dbReference type="RefSeq" id="WP_212990509.1">
    <property type="nucleotide sequence ID" value="NZ_BAABEA010000052.1"/>
</dbReference>
<keyword evidence="2" id="KW-1185">Reference proteome</keyword>
<reference evidence="1" key="1">
    <citation type="submission" date="2021-03" db="EMBL/GenBank/DDBJ databases">
        <title>Whole genome shotgun sequence of Actinoplanes auranticolor NBRC 12245.</title>
        <authorList>
            <person name="Komaki H."/>
            <person name="Tamura T."/>
        </authorList>
    </citation>
    <scope>NUCLEOTIDE SEQUENCE</scope>
    <source>
        <strain evidence="1">NBRC 12245</strain>
    </source>
</reference>
<dbReference type="Proteomes" id="UP000681340">
    <property type="component" value="Unassembled WGS sequence"/>
</dbReference>
<dbReference type="EMBL" id="BOQL01000036">
    <property type="protein sequence ID" value="GIM71268.1"/>
    <property type="molecule type" value="Genomic_DNA"/>
</dbReference>
<proteinExistence type="predicted"/>
<organism evidence="1 2">
    <name type="scientific">Actinoplanes auranticolor</name>
    <dbReference type="NCBI Taxonomy" id="47988"/>
    <lineage>
        <taxon>Bacteria</taxon>
        <taxon>Bacillati</taxon>
        <taxon>Actinomycetota</taxon>
        <taxon>Actinomycetes</taxon>
        <taxon>Micromonosporales</taxon>
        <taxon>Micromonosporaceae</taxon>
        <taxon>Actinoplanes</taxon>
    </lineage>
</organism>
<name>A0A919SIE8_9ACTN</name>
<comment type="caution">
    <text evidence="1">The sequence shown here is derived from an EMBL/GenBank/DDBJ whole genome shotgun (WGS) entry which is preliminary data.</text>
</comment>
<dbReference type="AlphaFoldDB" id="A0A919SIE8"/>
<sequence>MENKERAVRSREDFRQLPPRITPEQTIPLQAVLHLQQDPREGADTSEWNVRMGWAG</sequence>
<protein>
    <submittedName>
        <fullName evidence="1">Uncharacterized protein</fullName>
    </submittedName>
</protein>
<evidence type="ECO:0000313" key="2">
    <source>
        <dbReference type="Proteomes" id="UP000681340"/>
    </source>
</evidence>
<accession>A0A919SIE8</accession>
<evidence type="ECO:0000313" key="1">
    <source>
        <dbReference type="EMBL" id="GIM71268.1"/>
    </source>
</evidence>
<gene>
    <name evidence="1" type="ORF">Aau02nite_45160</name>
</gene>